<proteinExistence type="predicted"/>
<evidence type="ECO:0000313" key="3">
    <source>
        <dbReference type="Proteomes" id="UP001429564"/>
    </source>
</evidence>
<protein>
    <submittedName>
        <fullName evidence="2">NnrT protein</fullName>
    </submittedName>
</protein>
<name>A0ABX0WA25_9RHOB</name>
<evidence type="ECO:0000313" key="2">
    <source>
        <dbReference type="EMBL" id="NIZ62286.1"/>
    </source>
</evidence>
<feature type="transmembrane region" description="Helical" evidence="1">
    <location>
        <begin position="6"/>
        <end position="33"/>
    </location>
</feature>
<sequence length="42" mass="4686">SLITSWIGWPVLSPVNSIYVGLVLGAPLTYWFAKHIQKLMKG</sequence>
<dbReference type="Proteomes" id="UP001429564">
    <property type="component" value="Unassembled WGS sequence"/>
</dbReference>
<feature type="non-terminal residue" evidence="2">
    <location>
        <position position="1"/>
    </location>
</feature>
<accession>A0ABX0WA25</accession>
<keyword evidence="1" id="KW-1133">Transmembrane helix</keyword>
<reference evidence="2 3" key="1">
    <citation type="submission" date="2018-05" db="EMBL/GenBank/DDBJ databases">
        <authorList>
            <person name="Zhang Y.-J."/>
        </authorList>
    </citation>
    <scope>NUCLEOTIDE SEQUENCE [LARGE SCALE GENOMIC DNA]</scope>
    <source>
        <strain evidence="2 3">CY04</strain>
    </source>
</reference>
<keyword evidence="1" id="KW-0812">Transmembrane</keyword>
<comment type="caution">
    <text evidence="2">The sequence shown here is derived from an EMBL/GenBank/DDBJ whole genome shotgun (WGS) entry which is preliminary data.</text>
</comment>
<gene>
    <name evidence="2" type="ORF">DL239_15025</name>
</gene>
<keyword evidence="3" id="KW-1185">Reference proteome</keyword>
<dbReference type="EMBL" id="QHLQ01000015">
    <property type="protein sequence ID" value="NIZ62286.1"/>
    <property type="molecule type" value="Genomic_DNA"/>
</dbReference>
<organism evidence="2 3">
    <name type="scientific">Parasedimentitalea denitrificans</name>
    <dbReference type="NCBI Taxonomy" id="2211118"/>
    <lineage>
        <taxon>Bacteria</taxon>
        <taxon>Pseudomonadati</taxon>
        <taxon>Pseudomonadota</taxon>
        <taxon>Alphaproteobacteria</taxon>
        <taxon>Rhodobacterales</taxon>
        <taxon>Paracoccaceae</taxon>
        <taxon>Parasedimentitalea</taxon>
    </lineage>
</organism>
<evidence type="ECO:0000256" key="1">
    <source>
        <dbReference type="SAM" id="Phobius"/>
    </source>
</evidence>
<keyword evidence="1" id="KW-0472">Membrane</keyword>